<reference evidence="1 2" key="1">
    <citation type="submission" date="2018-08" db="EMBL/GenBank/DDBJ databases">
        <title>A genome reference for cultivated species of the human gut microbiota.</title>
        <authorList>
            <person name="Zou Y."/>
            <person name="Xue W."/>
            <person name="Luo G."/>
        </authorList>
    </citation>
    <scope>NUCLEOTIDE SEQUENCE [LARGE SCALE GENOMIC DNA]</scope>
    <source>
        <strain evidence="1 2">OM05-15BH</strain>
    </source>
</reference>
<accession>A0A3E5BPC9</accession>
<protein>
    <submittedName>
        <fullName evidence="1">Uncharacterized protein</fullName>
    </submittedName>
</protein>
<name>A0A3E5BPC9_9BACE</name>
<comment type="caution">
    <text evidence="1">The sequence shown here is derived from an EMBL/GenBank/DDBJ whole genome shotgun (WGS) entry which is preliminary data.</text>
</comment>
<organism evidence="1 2">
    <name type="scientific">Bacteroides oleiciplenus</name>
    <dbReference type="NCBI Taxonomy" id="626931"/>
    <lineage>
        <taxon>Bacteria</taxon>
        <taxon>Pseudomonadati</taxon>
        <taxon>Bacteroidota</taxon>
        <taxon>Bacteroidia</taxon>
        <taxon>Bacteroidales</taxon>
        <taxon>Bacteroidaceae</taxon>
        <taxon>Bacteroides</taxon>
    </lineage>
</organism>
<sequence length="60" mass="7044">MLKNEDKLHVCVKNKQAYFVLPSVCIIFVPNERSYEHRIRKIQYLKGSQRSGVRHVSGWG</sequence>
<evidence type="ECO:0000313" key="1">
    <source>
        <dbReference type="EMBL" id="RGN39467.1"/>
    </source>
</evidence>
<proteinExistence type="predicted"/>
<dbReference type="EMBL" id="QSUL01000002">
    <property type="protein sequence ID" value="RGN39467.1"/>
    <property type="molecule type" value="Genomic_DNA"/>
</dbReference>
<dbReference type="AlphaFoldDB" id="A0A3E5BPC9"/>
<gene>
    <name evidence="1" type="ORF">DXB65_03860</name>
</gene>
<evidence type="ECO:0000313" key="2">
    <source>
        <dbReference type="Proteomes" id="UP000260983"/>
    </source>
</evidence>
<dbReference type="Proteomes" id="UP000260983">
    <property type="component" value="Unassembled WGS sequence"/>
</dbReference>